<dbReference type="GO" id="GO:0008080">
    <property type="term" value="F:N-acetyltransferase activity"/>
    <property type="evidence" value="ECO:0007669"/>
    <property type="project" value="InterPro"/>
</dbReference>
<accession>A0A3A4KHM4</accession>
<dbReference type="EMBL" id="QZFU01000023">
    <property type="protein sequence ID" value="RJO73788.1"/>
    <property type="molecule type" value="Genomic_DNA"/>
</dbReference>
<dbReference type="Proteomes" id="UP000266677">
    <property type="component" value="Unassembled WGS sequence"/>
</dbReference>
<protein>
    <submittedName>
        <fullName evidence="3">N-acetyltransferase</fullName>
    </submittedName>
</protein>
<feature type="domain" description="N-acetyltransferase" evidence="2">
    <location>
        <begin position="1"/>
        <end position="138"/>
    </location>
</feature>
<dbReference type="AlphaFoldDB" id="A0A3A4KHM4"/>
<dbReference type="InterPro" id="IPR000182">
    <property type="entry name" value="GNAT_dom"/>
</dbReference>
<keyword evidence="1 3" id="KW-0808">Transferase</keyword>
<dbReference type="CDD" id="cd04301">
    <property type="entry name" value="NAT_SF"/>
    <property type="match status" value="1"/>
</dbReference>
<keyword evidence="4" id="KW-1185">Reference proteome</keyword>
<evidence type="ECO:0000256" key="1">
    <source>
        <dbReference type="ARBA" id="ARBA00022679"/>
    </source>
</evidence>
<dbReference type="PANTHER" id="PTHR13947">
    <property type="entry name" value="GNAT FAMILY N-ACETYLTRANSFERASE"/>
    <property type="match status" value="1"/>
</dbReference>
<dbReference type="InterPro" id="IPR016181">
    <property type="entry name" value="Acyl_CoA_acyltransferase"/>
</dbReference>
<gene>
    <name evidence="3" type="ORF">D5S18_19345</name>
</gene>
<reference evidence="3 4" key="1">
    <citation type="submission" date="2018-09" db="EMBL/GenBank/DDBJ databases">
        <title>YIM PH21274 draft genome.</title>
        <authorList>
            <person name="Miao C."/>
        </authorList>
    </citation>
    <scope>NUCLEOTIDE SEQUENCE [LARGE SCALE GENOMIC DNA]</scope>
    <source>
        <strain evidence="3 4">YIM PH 21724</strain>
    </source>
</reference>
<evidence type="ECO:0000313" key="3">
    <source>
        <dbReference type="EMBL" id="RJO73788.1"/>
    </source>
</evidence>
<dbReference type="Gene3D" id="3.40.630.30">
    <property type="match status" value="1"/>
</dbReference>
<evidence type="ECO:0000259" key="2">
    <source>
        <dbReference type="PROSITE" id="PS51186"/>
    </source>
</evidence>
<dbReference type="PANTHER" id="PTHR13947:SF37">
    <property type="entry name" value="LD18367P"/>
    <property type="match status" value="1"/>
</dbReference>
<name>A0A3A4KHM4_9NOCA</name>
<organism evidence="3 4">
    <name type="scientific">Nocardia panacis</name>
    <dbReference type="NCBI Taxonomy" id="2340916"/>
    <lineage>
        <taxon>Bacteria</taxon>
        <taxon>Bacillati</taxon>
        <taxon>Actinomycetota</taxon>
        <taxon>Actinomycetes</taxon>
        <taxon>Mycobacteriales</taxon>
        <taxon>Nocardiaceae</taxon>
        <taxon>Nocardia</taxon>
    </lineage>
</organism>
<dbReference type="SUPFAM" id="SSF55729">
    <property type="entry name" value="Acyl-CoA N-acyltransferases (Nat)"/>
    <property type="match status" value="1"/>
</dbReference>
<proteinExistence type="predicted"/>
<dbReference type="Pfam" id="PF00583">
    <property type="entry name" value="Acetyltransf_1"/>
    <property type="match status" value="1"/>
</dbReference>
<dbReference type="InterPro" id="IPR050769">
    <property type="entry name" value="NAT_camello-type"/>
</dbReference>
<sequence length="152" mass="17098">MRIEEYTGDRSEIAWLLRLAEDSERLLAGYLDTGRVWVARDGDEIVGQLLAAPHGENTWEIVNLAIAESHRGRGLGRDLIDRAVTEARAAGARRVEVATATADIGNLRFYQRCGFRMTRIVRDAFGPDTGYPLNLDVDGIPLRDQVWFDRDL</sequence>
<evidence type="ECO:0000313" key="4">
    <source>
        <dbReference type="Proteomes" id="UP000266677"/>
    </source>
</evidence>
<comment type="caution">
    <text evidence="3">The sequence shown here is derived from an EMBL/GenBank/DDBJ whole genome shotgun (WGS) entry which is preliminary data.</text>
</comment>
<dbReference type="OrthoDB" id="8018325at2"/>
<dbReference type="PROSITE" id="PS51186">
    <property type="entry name" value="GNAT"/>
    <property type="match status" value="1"/>
</dbReference>